<dbReference type="EMBL" id="LR796812">
    <property type="protein sequence ID" value="CAB4168058.1"/>
    <property type="molecule type" value="Genomic_DNA"/>
</dbReference>
<name>A0A6J5PFY6_9CAUD</name>
<sequence>MTEPLLLLSPAASDAATVAASSEAAGLPATNLQNVQPRKKWRSGGTSAYLLVTYSVGVACTALALVGHNLSGSATVRIRGANSLAALTAAPVYDSGVVSAWPVTGKPSDTSWPQHTLLKKFSNSTALTYWRIDLADSAPVTTYLEAGRLALGACWQPSINFDLSGTPIGFDISDVQTKSAYGGMFTERRTASPPRIFEIAIYALNKREAFDGIYEIQRLRGLWGDVICCLDPAETTDLHRFTMQGAFTAGGAYTLPPVFDSDGNMYGAGIKLREFI</sequence>
<protein>
    <submittedName>
        <fullName evidence="1">Uncharacterized protein</fullName>
    </submittedName>
</protein>
<evidence type="ECO:0000313" key="2">
    <source>
        <dbReference type="EMBL" id="CAB4195214.1"/>
    </source>
</evidence>
<proteinExistence type="predicted"/>
<evidence type="ECO:0000313" key="3">
    <source>
        <dbReference type="EMBL" id="CAB4222428.1"/>
    </source>
</evidence>
<dbReference type="EMBL" id="LR797244">
    <property type="protein sequence ID" value="CAB4195214.1"/>
    <property type="molecule type" value="Genomic_DNA"/>
</dbReference>
<evidence type="ECO:0000313" key="1">
    <source>
        <dbReference type="EMBL" id="CAB4168058.1"/>
    </source>
</evidence>
<dbReference type="EMBL" id="LR797513">
    <property type="protein sequence ID" value="CAB4222428.1"/>
    <property type="molecule type" value="Genomic_DNA"/>
</dbReference>
<accession>A0A6J5PFY6</accession>
<gene>
    <name evidence="2" type="ORF">UFOVP1293_15</name>
    <name evidence="3" type="ORF">UFOVP1644_33</name>
    <name evidence="1" type="ORF">UFOVP860_96</name>
</gene>
<reference evidence="1" key="1">
    <citation type="submission" date="2020-04" db="EMBL/GenBank/DDBJ databases">
        <authorList>
            <person name="Chiriac C."/>
            <person name="Salcher M."/>
            <person name="Ghai R."/>
            <person name="Kavagutti S V."/>
        </authorList>
    </citation>
    <scope>NUCLEOTIDE SEQUENCE</scope>
</reference>
<organism evidence="1">
    <name type="scientific">uncultured Caudovirales phage</name>
    <dbReference type="NCBI Taxonomy" id="2100421"/>
    <lineage>
        <taxon>Viruses</taxon>
        <taxon>Duplodnaviria</taxon>
        <taxon>Heunggongvirae</taxon>
        <taxon>Uroviricota</taxon>
        <taxon>Caudoviricetes</taxon>
        <taxon>Peduoviridae</taxon>
        <taxon>Maltschvirus</taxon>
        <taxon>Maltschvirus maltsch</taxon>
    </lineage>
</organism>